<evidence type="ECO:0000256" key="8">
    <source>
        <dbReference type="SAM" id="SignalP"/>
    </source>
</evidence>
<dbReference type="GO" id="GO:0015031">
    <property type="term" value="P:protein transport"/>
    <property type="evidence" value="ECO:0007669"/>
    <property type="project" value="UniProtKB-KW"/>
</dbReference>
<dbReference type="RefSeq" id="WP_089372131.1">
    <property type="nucleotide sequence ID" value="NZ_BMEP01000007.1"/>
</dbReference>
<evidence type="ECO:0000256" key="2">
    <source>
        <dbReference type="ARBA" id="ARBA00005811"/>
    </source>
</evidence>
<dbReference type="GO" id="GO:0005886">
    <property type="term" value="C:plasma membrane"/>
    <property type="evidence" value="ECO:0007669"/>
    <property type="project" value="UniProtKB-SubCell"/>
</dbReference>
<organism evidence="9 10">
    <name type="scientific">Dokdonia pacifica</name>
    <dbReference type="NCBI Taxonomy" id="1627892"/>
    <lineage>
        <taxon>Bacteria</taxon>
        <taxon>Pseudomonadati</taxon>
        <taxon>Bacteroidota</taxon>
        <taxon>Flavobacteriia</taxon>
        <taxon>Flavobacteriales</taxon>
        <taxon>Flavobacteriaceae</taxon>
        <taxon>Dokdonia</taxon>
    </lineage>
</organism>
<dbReference type="InterPro" id="IPR003400">
    <property type="entry name" value="ExbD"/>
</dbReference>
<dbReference type="AlphaFoldDB" id="A0A239AEJ8"/>
<keyword evidence="5" id="KW-1133">Transmembrane helix</keyword>
<feature type="chain" id="PRO_5012669727" evidence="8">
    <location>
        <begin position="19"/>
        <end position="293"/>
    </location>
</feature>
<dbReference type="EMBL" id="FZNY01000004">
    <property type="protein sequence ID" value="SNR93333.1"/>
    <property type="molecule type" value="Genomic_DNA"/>
</dbReference>
<dbReference type="OrthoDB" id="1445018at2"/>
<keyword evidence="6" id="KW-0472">Membrane</keyword>
<reference evidence="9 10" key="1">
    <citation type="submission" date="2017-06" db="EMBL/GenBank/DDBJ databases">
        <authorList>
            <person name="Kim H.J."/>
            <person name="Triplett B.A."/>
        </authorList>
    </citation>
    <scope>NUCLEOTIDE SEQUENCE [LARGE SCALE GENOMIC DNA]</scope>
    <source>
        <strain evidence="9 10">DSM 25597</strain>
    </source>
</reference>
<evidence type="ECO:0000256" key="7">
    <source>
        <dbReference type="RuleBase" id="RU003879"/>
    </source>
</evidence>
<keyword evidence="3" id="KW-1003">Cell membrane</keyword>
<keyword evidence="7" id="KW-0813">Transport</keyword>
<dbReference type="GO" id="GO:0022857">
    <property type="term" value="F:transmembrane transporter activity"/>
    <property type="evidence" value="ECO:0007669"/>
    <property type="project" value="InterPro"/>
</dbReference>
<feature type="signal peptide" evidence="8">
    <location>
        <begin position="1"/>
        <end position="18"/>
    </location>
</feature>
<protein>
    <submittedName>
        <fullName evidence="9">Biopolymer transport protein ExbD</fullName>
    </submittedName>
</protein>
<keyword evidence="8" id="KW-0732">Signal</keyword>
<evidence type="ECO:0000256" key="1">
    <source>
        <dbReference type="ARBA" id="ARBA00004162"/>
    </source>
</evidence>
<evidence type="ECO:0000256" key="4">
    <source>
        <dbReference type="ARBA" id="ARBA00022692"/>
    </source>
</evidence>
<evidence type="ECO:0000256" key="5">
    <source>
        <dbReference type="ARBA" id="ARBA00022989"/>
    </source>
</evidence>
<sequence>MKIICIAFFFLFVSISDAQVKSIELPEGEQEVKITRVTPVLSFYIDKLENIYLEKEPINLNDIGLKLDQAIKTIPEQNRLRTVIFLYIDKQTPYSTVDKLKTEIASLNIRKIVYKTGSIEDKDFFKGVYRKNYPQYNAMTMSEEPTVEIPTFVPISKSGSTKNIPPPPLPPLHWTYLLEKEIYSNQKQIIEKTLSDREISCITATNKGIIYNSELIQSQDNEALLELFKSLNVLFLDFDKDLSYNSYIETLKSFKGIYKLLERSKKKAFLVELSSQIKAIHNGSEIDFCKNLD</sequence>
<dbReference type="Pfam" id="PF02472">
    <property type="entry name" value="ExbD"/>
    <property type="match status" value="1"/>
</dbReference>
<comment type="subcellular location">
    <subcellularLocation>
        <location evidence="1">Cell membrane</location>
        <topology evidence="1">Single-pass membrane protein</topology>
    </subcellularLocation>
    <subcellularLocation>
        <location evidence="7">Cell membrane</location>
        <topology evidence="7">Single-pass type II membrane protein</topology>
    </subcellularLocation>
</comment>
<proteinExistence type="inferred from homology"/>
<evidence type="ECO:0000313" key="9">
    <source>
        <dbReference type="EMBL" id="SNR93333.1"/>
    </source>
</evidence>
<keyword evidence="10" id="KW-1185">Reference proteome</keyword>
<accession>A0A239AEJ8</accession>
<dbReference type="Proteomes" id="UP000198379">
    <property type="component" value="Unassembled WGS sequence"/>
</dbReference>
<evidence type="ECO:0000313" key="10">
    <source>
        <dbReference type="Proteomes" id="UP000198379"/>
    </source>
</evidence>
<evidence type="ECO:0000256" key="3">
    <source>
        <dbReference type="ARBA" id="ARBA00022475"/>
    </source>
</evidence>
<gene>
    <name evidence="9" type="ORF">SAMN06265376_104329</name>
</gene>
<comment type="similarity">
    <text evidence="2 7">Belongs to the ExbD/TolR family.</text>
</comment>
<keyword evidence="7" id="KW-0653">Protein transport</keyword>
<name>A0A239AEJ8_9FLAO</name>
<keyword evidence="4 7" id="KW-0812">Transmembrane</keyword>
<evidence type="ECO:0000256" key="6">
    <source>
        <dbReference type="ARBA" id="ARBA00023136"/>
    </source>
</evidence>